<dbReference type="EMBL" id="BAAABU010000019">
    <property type="protein sequence ID" value="GAA0251226.1"/>
    <property type="molecule type" value="Genomic_DNA"/>
</dbReference>
<gene>
    <name evidence="1" type="ORF">GCM10010492_59430</name>
</gene>
<organism evidence="1 2">
    <name type="scientific">Saccharothrix mutabilis subsp. mutabilis</name>
    <dbReference type="NCBI Taxonomy" id="66855"/>
    <lineage>
        <taxon>Bacteria</taxon>
        <taxon>Bacillati</taxon>
        <taxon>Actinomycetota</taxon>
        <taxon>Actinomycetes</taxon>
        <taxon>Pseudonocardiales</taxon>
        <taxon>Pseudonocardiaceae</taxon>
        <taxon>Saccharothrix</taxon>
    </lineage>
</organism>
<dbReference type="Proteomes" id="UP001500416">
    <property type="component" value="Unassembled WGS sequence"/>
</dbReference>
<evidence type="ECO:0008006" key="3">
    <source>
        <dbReference type="Google" id="ProtNLM"/>
    </source>
</evidence>
<proteinExistence type="predicted"/>
<sequence>MLRRWQSGVTATALSWSSAFTLTDPASKWFLSGPVTGTDQACTVPGCAAERDGRGLSIHTTTAETSSTAATTPDRGYADTTQFYRAAGFRPLEETRDLWPGTPCLIMVKALR</sequence>
<evidence type="ECO:0000313" key="2">
    <source>
        <dbReference type="Proteomes" id="UP001500416"/>
    </source>
</evidence>
<accession>A0ABP3E6X6</accession>
<comment type="caution">
    <text evidence="1">The sequence shown here is derived from an EMBL/GenBank/DDBJ whole genome shotgun (WGS) entry which is preliminary data.</text>
</comment>
<keyword evidence="2" id="KW-1185">Reference proteome</keyword>
<name>A0ABP3E6X6_9PSEU</name>
<reference evidence="2" key="1">
    <citation type="journal article" date="2019" name="Int. J. Syst. Evol. Microbiol.">
        <title>The Global Catalogue of Microorganisms (GCM) 10K type strain sequencing project: providing services to taxonomists for standard genome sequencing and annotation.</title>
        <authorList>
            <consortium name="The Broad Institute Genomics Platform"/>
            <consortium name="The Broad Institute Genome Sequencing Center for Infectious Disease"/>
            <person name="Wu L."/>
            <person name="Ma J."/>
        </authorList>
    </citation>
    <scope>NUCLEOTIDE SEQUENCE [LARGE SCALE GENOMIC DNA]</scope>
    <source>
        <strain evidence="2">JCM 3380</strain>
    </source>
</reference>
<evidence type="ECO:0000313" key="1">
    <source>
        <dbReference type="EMBL" id="GAA0251226.1"/>
    </source>
</evidence>
<protein>
    <recommendedName>
        <fullName evidence="3">Acetyltransferase</fullName>
    </recommendedName>
</protein>